<sequence length="278" mass="32937">MIIDAIYTVQKQKLLVNKARFLFNKVVPGENISSIERIFQGYSNYVFKVFTDKGNYYKVRIGNHNELIDRVNEQNIFKNLNLEAIYYEIETGNGVWHWIDGRSLRFEEVNEEIIGKLVSLIEDIHSKGTVGVLQHDDLEFLNEDKLDFQNVVLYRRLVNKYKKEIRVLSHNDVSLSNLIYEPKTGELTLIDYEWGRVNHPYWDYGNFVKESNLSKELMILLAQEANLSLYKLYEFAIIATLYSFQLSFVFKEQTIGLQEYRNRLSDQLLRYKECLWSK</sequence>
<keyword evidence="1" id="KW-0418">Kinase</keyword>
<dbReference type="PANTHER" id="PTHR22603:SF66">
    <property type="entry name" value="ETHANOLAMINE KINASE"/>
    <property type="match status" value="1"/>
</dbReference>
<evidence type="ECO:0000313" key="2">
    <source>
        <dbReference type="Proteomes" id="UP000324831"/>
    </source>
</evidence>
<dbReference type="Pfam" id="PF01633">
    <property type="entry name" value="Choline_kinase"/>
    <property type="match status" value="1"/>
</dbReference>
<dbReference type="Proteomes" id="UP000324831">
    <property type="component" value="Unassembled WGS sequence"/>
</dbReference>
<dbReference type="AlphaFoldDB" id="A0A478FS77"/>
<protein>
    <submittedName>
        <fullName evidence="1">Choline/ethanolamine kinase</fullName>
    </submittedName>
</protein>
<comment type="caution">
    <text evidence="1">The sequence shown here is derived from an EMBL/GenBank/DDBJ whole genome shotgun (WGS) entry which is preliminary data.</text>
</comment>
<dbReference type="GO" id="GO:0006646">
    <property type="term" value="P:phosphatidylethanolamine biosynthetic process"/>
    <property type="evidence" value="ECO:0007669"/>
    <property type="project" value="TreeGrafter"/>
</dbReference>
<dbReference type="GO" id="GO:0004305">
    <property type="term" value="F:ethanolamine kinase activity"/>
    <property type="evidence" value="ECO:0007669"/>
    <property type="project" value="TreeGrafter"/>
</dbReference>
<dbReference type="EMBL" id="BIMN01000001">
    <property type="protein sequence ID" value="GCE63309.1"/>
    <property type="molecule type" value="Genomic_DNA"/>
</dbReference>
<dbReference type="Gene3D" id="3.90.1200.10">
    <property type="match status" value="1"/>
</dbReference>
<accession>A0A478FS77</accession>
<dbReference type="InterPro" id="IPR011009">
    <property type="entry name" value="Kinase-like_dom_sf"/>
</dbReference>
<organism evidence="1 2">
    <name type="scientific">Candidatus Mycoplasma haematohominis</name>
    <dbReference type="NCBI Taxonomy" id="1494318"/>
    <lineage>
        <taxon>Bacteria</taxon>
        <taxon>Bacillati</taxon>
        <taxon>Mycoplasmatota</taxon>
        <taxon>Mollicutes</taxon>
        <taxon>Mycoplasmataceae</taxon>
        <taxon>Mycoplasma</taxon>
    </lineage>
</organism>
<reference evidence="1 2" key="1">
    <citation type="submission" date="2019-01" db="EMBL/GenBank/DDBJ databases">
        <title>Draft genome sequences of Candidatus Mycoplasma haemohominis SWG34-3 identified from a patient with pyrexia, anemia and liver dysfunction.</title>
        <authorList>
            <person name="Sekizuka T."/>
            <person name="Hattori N."/>
            <person name="Katano H."/>
            <person name="Takuma T."/>
            <person name="Ito T."/>
            <person name="Arai N."/>
            <person name="Yanai R."/>
            <person name="Ishii S."/>
            <person name="Miura Y."/>
            <person name="Tokunaga T."/>
            <person name="Watanabe H."/>
            <person name="Nomura N."/>
            <person name="Eguchi J."/>
            <person name="Arai T."/>
            <person name="Hasegawa H."/>
            <person name="Nakamaki T."/>
            <person name="Wakita T."/>
            <person name="Niki Y."/>
            <person name="Kuroda M."/>
        </authorList>
    </citation>
    <scope>NUCLEOTIDE SEQUENCE [LARGE SCALE GENOMIC DNA]</scope>
    <source>
        <strain evidence="1">SWG34-3</strain>
    </source>
</reference>
<dbReference type="Gene3D" id="3.30.200.20">
    <property type="entry name" value="Phosphorylase Kinase, domain 1"/>
    <property type="match status" value="1"/>
</dbReference>
<dbReference type="SUPFAM" id="SSF56112">
    <property type="entry name" value="Protein kinase-like (PK-like)"/>
    <property type="match status" value="1"/>
</dbReference>
<evidence type="ECO:0000313" key="1">
    <source>
        <dbReference type="EMBL" id="GCE63309.1"/>
    </source>
</evidence>
<gene>
    <name evidence="1" type="ORF">MHSWG343_02980</name>
</gene>
<dbReference type="PANTHER" id="PTHR22603">
    <property type="entry name" value="CHOLINE/ETHANOALAMINE KINASE"/>
    <property type="match status" value="1"/>
</dbReference>
<proteinExistence type="predicted"/>
<name>A0A478FS77_9MOLU</name>
<keyword evidence="1" id="KW-0808">Transferase</keyword>
<dbReference type="GO" id="GO:0005737">
    <property type="term" value="C:cytoplasm"/>
    <property type="evidence" value="ECO:0007669"/>
    <property type="project" value="TreeGrafter"/>
</dbReference>